<evidence type="ECO:0000313" key="2">
    <source>
        <dbReference type="EMBL" id="CCB79996.1"/>
    </source>
</evidence>
<evidence type="ECO:0000313" key="3">
    <source>
        <dbReference type="Proteomes" id="UP000008387"/>
    </source>
</evidence>
<keyword evidence="1" id="KW-1133">Transmembrane helix</keyword>
<reference evidence="2 3" key="1">
    <citation type="journal article" date="2011" name="J. Bacteriol.">
        <title>Genome sequence of Helicobacter bizzozeronii strain CIII-1, an isolate from human gastric mucosa.</title>
        <authorList>
            <person name="Schott T."/>
            <person name="Rossi M."/>
            <person name="Hanninen M.L."/>
        </authorList>
    </citation>
    <scope>NUCLEOTIDE SEQUENCE [LARGE SCALE GENOMIC DNA]</scope>
    <source>
        <strain evidence="2 3">CIII-1</strain>
    </source>
</reference>
<name>F8KT49_HELBC</name>
<keyword evidence="3" id="KW-1185">Reference proteome</keyword>
<accession>F8KT49</accession>
<dbReference type="HOGENOM" id="CLU_2916181_0_0_7"/>
<dbReference type="STRING" id="1002804.HBZC1_10100"/>
<proteinExistence type="predicted"/>
<sequence length="61" mass="6834">MRFYGFFSGQAGDANSVYSGNSDSKFIIKNQPGYNFFMAVVWICSTTSMVTMSVLLVFLWA</sequence>
<dbReference type="Proteomes" id="UP000008387">
    <property type="component" value="Chromosome"/>
</dbReference>
<dbReference type="KEGG" id="hbi:HBZC1_10100"/>
<protein>
    <submittedName>
        <fullName evidence="2">Uncharacterized protein</fullName>
    </submittedName>
</protein>
<dbReference type="AlphaFoldDB" id="F8KT49"/>
<feature type="transmembrane region" description="Helical" evidence="1">
    <location>
        <begin position="34"/>
        <end position="60"/>
    </location>
</feature>
<dbReference type="EMBL" id="FR871757">
    <property type="protein sequence ID" value="CCB79996.1"/>
    <property type="molecule type" value="Genomic_DNA"/>
</dbReference>
<organism evidence="2 3">
    <name type="scientific">Helicobacter bizzozeronii (strain CIII-1)</name>
    <dbReference type="NCBI Taxonomy" id="1002804"/>
    <lineage>
        <taxon>Bacteria</taxon>
        <taxon>Pseudomonadati</taxon>
        <taxon>Campylobacterota</taxon>
        <taxon>Epsilonproteobacteria</taxon>
        <taxon>Campylobacterales</taxon>
        <taxon>Helicobacteraceae</taxon>
        <taxon>Helicobacter</taxon>
    </lineage>
</organism>
<keyword evidence="1" id="KW-0472">Membrane</keyword>
<evidence type="ECO:0000256" key="1">
    <source>
        <dbReference type="SAM" id="Phobius"/>
    </source>
</evidence>
<gene>
    <name evidence="2" type="ordered locus">HBZC1_10100</name>
</gene>
<keyword evidence="1" id="KW-0812">Transmembrane</keyword>